<keyword evidence="1" id="KW-0732">Signal</keyword>
<name>A0A2S5TDC4_9GAMM</name>
<dbReference type="Pfam" id="PF07396">
    <property type="entry name" value="Porin_O_P"/>
    <property type="match status" value="1"/>
</dbReference>
<dbReference type="SUPFAM" id="SSF56935">
    <property type="entry name" value="Porins"/>
    <property type="match status" value="1"/>
</dbReference>
<protein>
    <submittedName>
        <fullName evidence="2">Porin</fullName>
    </submittedName>
</protein>
<accession>A0A2S5TDC4</accession>
<evidence type="ECO:0000313" key="2">
    <source>
        <dbReference type="EMBL" id="PPE72993.1"/>
    </source>
</evidence>
<gene>
    <name evidence="2" type="ORF">C3942_16390</name>
</gene>
<dbReference type="InterPro" id="IPR010870">
    <property type="entry name" value="Porin_O/P"/>
</dbReference>
<feature type="signal peptide" evidence="1">
    <location>
        <begin position="1"/>
        <end position="22"/>
    </location>
</feature>
<evidence type="ECO:0000313" key="3">
    <source>
        <dbReference type="Proteomes" id="UP000238220"/>
    </source>
</evidence>
<reference evidence="2 3" key="1">
    <citation type="submission" date="2018-02" db="EMBL/GenBank/DDBJ databases">
        <title>Genome sequencing of Solimonas sp. HR-BB.</title>
        <authorList>
            <person name="Lee Y."/>
            <person name="Jeon C.O."/>
        </authorList>
    </citation>
    <scope>NUCLEOTIDE SEQUENCE [LARGE SCALE GENOMIC DNA]</scope>
    <source>
        <strain evidence="2 3">HR-BB</strain>
    </source>
</reference>
<dbReference type="EMBL" id="PSNW01000009">
    <property type="protein sequence ID" value="PPE72993.1"/>
    <property type="molecule type" value="Genomic_DNA"/>
</dbReference>
<organism evidence="2 3">
    <name type="scientific">Solimonas fluminis</name>
    <dbReference type="NCBI Taxonomy" id="2086571"/>
    <lineage>
        <taxon>Bacteria</taxon>
        <taxon>Pseudomonadati</taxon>
        <taxon>Pseudomonadota</taxon>
        <taxon>Gammaproteobacteria</taxon>
        <taxon>Nevskiales</taxon>
        <taxon>Nevskiaceae</taxon>
        <taxon>Solimonas</taxon>
    </lineage>
</organism>
<evidence type="ECO:0000256" key="1">
    <source>
        <dbReference type="SAM" id="SignalP"/>
    </source>
</evidence>
<comment type="caution">
    <text evidence="2">The sequence shown here is derived from an EMBL/GenBank/DDBJ whole genome shotgun (WGS) entry which is preliminary data.</text>
</comment>
<feature type="chain" id="PRO_5015583998" evidence="1">
    <location>
        <begin position="23"/>
        <end position="392"/>
    </location>
</feature>
<sequence>MSNLKYAALAAFIGAVATPAMADKAETKGGLVVKTDDGRFEMKIGGRIQFDGYLATDDDDLGSPGLISTTGFRRARLTMEGKAYGWSYKFENDFTGAAAGGGFREMWIGTKVFDQNLRIGQAKPYRGMEELTSSNEIDFMERPFATASGVFTGNQFAQGLFLDGGGANWTYGISAYSLRNEDAAATEGVGGAARVTFAPILSDETVLHLGLSASSDHPSDNGTGAVTRTASGRQFGRIAGATAIATTPEERTAFGLELAGKAGPIYGQAEYVMADYKNEATEDEDVDTWYVQASYMLTGESKPYDAKKAVFKSPKPNGAMGAWELKARYDVMEGSEGTGPAAEEISYWIVGANWFVNPNVRFMFEYLQGNVSPFAGADVEASVFQVRTQFGF</sequence>
<keyword evidence="3" id="KW-1185">Reference proteome</keyword>
<proteinExistence type="predicted"/>
<dbReference type="InterPro" id="IPR023614">
    <property type="entry name" value="Porin_dom_sf"/>
</dbReference>
<dbReference type="Proteomes" id="UP000238220">
    <property type="component" value="Unassembled WGS sequence"/>
</dbReference>
<dbReference type="Gene3D" id="2.40.160.10">
    <property type="entry name" value="Porin"/>
    <property type="match status" value="1"/>
</dbReference>
<dbReference type="AlphaFoldDB" id="A0A2S5TDC4"/>
<dbReference type="OrthoDB" id="9807854at2"/>
<dbReference type="RefSeq" id="WP_104231436.1">
    <property type="nucleotide sequence ID" value="NZ_PSNW01000009.1"/>
</dbReference>